<dbReference type="AlphaFoldDB" id="A0A0D0AM66"/>
<evidence type="ECO:0000256" key="1">
    <source>
        <dbReference type="ARBA" id="ARBA00009431"/>
    </source>
</evidence>
<evidence type="ECO:0000256" key="2">
    <source>
        <dbReference type="ARBA" id="ARBA00012446"/>
    </source>
</evidence>
<sequence>MSHPESWNANSNIFFVDQPIGTNFSHAEYGEVVSTAGEGVKDIAAFFAIFFENFTQFKGRALHMASESHGGRYIPVFTAEIYDQNAMLTAAGITPINLESIMIGNGLTDFYTMWRPVRFVASASVSSLELTYLHSFLAVVQLRITSGHTFMLYQDCDGPIEETMRYPITKYISSFLNRPFVREKLGVDPSITGNFSFCSDIVRRAFVSTMDEYHATDTHVVARLERSVCALIFVWIPNMDWGGKEAFGQQSLRSWLESLERPGMRKWTVQAIWSVARLFSTSSADPK</sequence>
<dbReference type="GO" id="GO:0006508">
    <property type="term" value="P:proteolysis"/>
    <property type="evidence" value="ECO:0007669"/>
    <property type="project" value="UniProtKB-KW"/>
</dbReference>
<accession>A0A0D0AM66</accession>
<dbReference type="SUPFAM" id="SSF53474">
    <property type="entry name" value="alpha/beta-Hydrolases"/>
    <property type="match status" value="1"/>
</dbReference>
<keyword evidence="6" id="KW-0325">Glycoprotein</keyword>
<dbReference type="PANTHER" id="PTHR11802">
    <property type="entry name" value="SERINE PROTEASE FAMILY S10 SERINE CARBOXYPEPTIDASE"/>
    <property type="match status" value="1"/>
</dbReference>
<keyword evidence="5" id="KW-0378">Hydrolase</keyword>
<dbReference type="EC" id="3.4.16.5" evidence="2"/>
<dbReference type="OrthoDB" id="443318at2759"/>
<evidence type="ECO:0000256" key="4">
    <source>
        <dbReference type="ARBA" id="ARBA00022670"/>
    </source>
</evidence>
<gene>
    <name evidence="7" type="ORF">CY34DRAFT_110769</name>
</gene>
<dbReference type="InParanoid" id="A0A0D0AM66"/>
<dbReference type="PANTHER" id="PTHR11802:SF113">
    <property type="entry name" value="SERINE CARBOXYPEPTIDASE CTSA-4.1"/>
    <property type="match status" value="1"/>
</dbReference>
<dbReference type="STRING" id="930992.A0A0D0AM66"/>
<protein>
    <recommendedName>
        <fullName evidence="2">carboxypeptidase C</fullName>
        <ecNumber evidence="2">3.4.16.5</ecNumber>
    </recommendedName>
</protein>
<dbReference type="Pfam" id="PF00450">
    <property type="entry name" value="Peptidase_S10"/>
    <property type="match status" value="1"/>
</dbReference>
<dbReference type="InterPro" id="IPR029058">
    <property type="entry name" value="AB_hydrolase_fold"/>
</dbReference>
<dbReference type="InterPro" id="IPR001563">
    <property type="entry name" value="Peptidase_S10"/>
</dbReference>
<evidence type="ECO:0000256" key="6">
    <source>
        <dbReference type="ARBA" id="ARBA00023180"/>
    </source>
</evidence>
<evidence type="ECO:0000256" key="3">
    <source>
        <dbReference type="ARBA" id="ARBA00022645"/>
    </source>
</evidence>
<comment type="similarity">
    <text evidence="1">Belongs to the peptidase S10 family.</text>
</comment>
<dbReference type="GO" id="GO:0000324">
    <property type="term" value="C:fungal-type vacuole"/>
    <property type="evidence" value="ECO:0007669"/>
    <property type="project" value="TreeGrafter"/>
</dbReference>
<reference evidence="8" key="2">
    <citation type="submission" date="2015-01" db="EMBL/GenBank/DDBJ databases">
        <title>Evolutionary Origins and Diversification of the Mycorrhizal Mutualists.</title>
        <authorList>
            <consortium name="DOE Joint Genome Institute"/>
            <consortium name="Mycorrhizal Genomics Consortium"/>
            <person name="Kohler A."/>
            <person name="Kuo A."/>
            <person name="Nagy L.G."/>
            <person name="Floudas D."/>
            <person name="Copeland A."/>
            <person name="Barry K.W."/>
            <person name="Cichocki N."/>
            <person name="Veneault-Fourrey C."/>
            <person name="LaButti K."/>
            <person name="Lindquist E.A."/>
            <person name="Lipzen A."/>
            <person name="Lundell T."/>
            <person name="Morin E."/>
            <person name="Murat C."/>
            <person name="Riley R."/>
            <person name="Ohm R."/>
            <person name="Sun H."/>
            <person name="Tunlid A."/>
            <person name="Henrissat B."/>
            <person name="Grigoriev I.V."/>
            <person name="Hibbett D.S."/>
            <person name="Martin F."/>
        </authorList>
    </citation>
    <scope>NUCLEOTIDE SEQUENCE [LARGE SCALE GENOMIC DNA]</scope>
    <source>
        <strain evidence="8">UH-Slu-Lm8-n1</strain>
    </source>
</reference>
<keyword evidence="3" id="KW-0121">Carboxypeptidase</keyword>
<organism evidence="7 8">
    <name type="scientific">Suillus luteus UH-Slu-Lm8-n1</name>
    <dbReference type="NCBI Taxonomy" id="930992"/>
    <lineage>
        <taxon>Eukaryota</taxon>
        <taxon>Fungi</taxon>
        <taxon>Dikarya</taxon>
        <taxon>Basidiomycota</taxon>
        <taxon>Agaricomycotina</taxon>
        <taxon>Agaricomycetes</taxon>
        <taxon>Agaricomycetidae</taxon>
        <taxon>Boletales</taxon>
        <taxon>Suillineae</taxon>
        <taxon>Suillaceae</taxon>
        <taxon>Suillus</taxon>
    </lineage>
</organism>
<dbReference type="GO" id="GO:0004185">
    <property type="term" value="F:serine-type carboxypeptidase activity"/>
    <property type="evidence" value="ECO:0007669"/>
    <property type="project" value="UniProtKB-EC"/>
</dbReference>
<dbReference type="Gene3D" id="3.40.50.1820">
    <property type="entry name" value="alpha/beta hydrolase"/>
    <property type="match status" value="2"/>
</dbReference>
<evidence type="ECO:0000313" key="8">
    <source>
        <dbReference type="Proteomes" id="UP000054485"/>
    </source>
</evidence>
<dbReference type="HOGENOM" id="CLU_008523_10_4_1"/>
<keyword evidence="4" id="KW-0645">Protease</keyword>
<dbReference type="Proteomes" id="UP000054485">
    <property type="component" value="Unassembled WGS sequence"/>
</dbReference>
<evidence type="ECO:0000313" key="7">
    <source>
        <dbReference type="EMBL" id="KIK33033.1"/>
    </source>
</evidence>
<keyword evidence="8" id="KW-1185">Reference proteome</keyword>
<dbReference type="EMBL" id="KN836046">
    <property type="protein sequence ID" value="KIK33033.1"/>
    <property type="molecule type" value="Genomic_DNA"/>
</dbReference>
<reference evidence="7 8" key="1">
    <citation type="submission" date="2014-04" db="EMBL/GenBank/DDBJ databases">
        <authorList>
            <consortium name="DOE Joint Genome Institute"/>
            <person name="Kuo A."/>
            <person name="Ruytinx J."/>
            <person name="Rineau F."/>
            <person name="Colpaert J."/>
            <person name="Kohler A."/>
            <person name="Nagy L.G."/>
            <person name="Floudas D."/>
            <person name="Copeland A."/>
            <person name="Barry K.W."/>
            <person name="Cichocki N."/>
            <person name="Veneault-Fourrey C."/>
            <person name="LaButti K."/>
            <person name="Lindquist E.A."/>
            <person name="Lipzen A."/>
            <person name="Lundell T."/>
            <person name="Morin E."/>
            <person name="Murat C."/>
            <person name="Sun H."/>
            <person name="Tunlid A."/>
            <person name="Henrissat B."/>
            <person name="Grigoriev I.V."/>
            <person name="Hibbett D.S."/>
            <person name="Martin F."/>
            <person name="Nordberg H.P."/>
            <person name="Cantor M.N."/>
            <person name="Hua S.X."/>
        </authorList>
    </citation>
    <scope>NUCLEOTIDE SEQUENCE [LARGE SCALE GENOMIC DNA]</scope>
    <source>
        <strain evidence="7 8">UH-Slu-Lm8-n1</strain>
    </source>
</reference>
<proteinExistence type="inferred from homology"/>
<evidence type="ECO:0000256" key="5">
    <source>
        <dbReference type="ARBA" id="ARBA00022801"/>
    </source>
</evidence>
<dbReference type="PRINTS" id="PR00724">
    <property type="entry name" value="CRBOXYPTASEC"/>
</dbReference>
<name>A0A0D0AM66_9AGAM</name>